<gene>
    <name evidence="1" type="ORF">CPELLU_LOCUS11185</name>
</gene>
<sequence>MVSIISQTLRTKHARNRNLVLQNEKETDLLVQKGKETVHSHVITVENWEQKLQLTTLRPQTISSREFSKTSISGILKEKDKGITTKTKSLVGNKVRKTVRRRGNSQSRRGASKTELFARSELDILKTEIRKKKIEAYYRSVKIEQNLTREIISFQRSKNLYSNGKKELVSYNDGSERWLSPPSNSRKYIKTTKIQISRRLIPLPCSIIQVKSGDDIWIAYPEVNILKYQRNHVIASDLRLVTILVIIPDKKIKIAKQALKHLVTQQEVITQSLASLDQYNVSQAVEVKSDNKVVSKGKKRCKLVDLKFEEEKQLPKAVNCFTQDWKGEINYMYAPLDQLDQISRTTKQLKLEIYGSTNAVLSNLLSQAQSILLPKSSYDHKLIAVWGDFVNFCNAYGLVTLPALQDSILAYLIWSYIQERTLKPIFVLTAIINQYSAQDLPDLTKNYKDPLTVEALKTYIDNPPKGADYKIWAHDCALVAISLCTMHRAVELTALSLSDFKEENVLL</sequence>
<evidence type="ECO:0000313" key="1">
    <source>
        <dbReference type="EMBL" id="CAG8688972.1"/>
    </source>
</evidence>
<keyword evidence="2" id="KW-1185">Reference proteome</keyword>
<accession>A0A9N9ESX6</accession>
<dbReference type="OrthoDB" id="7756796at2759"/>
<dbReference type="Proteomes" id="UP000789759">
    <property type="component" value="Unassembled WGS sequence"/>
</dbReference>
<comment type="caution">
    <text evidence="1">The sequence shown here is derived from an EMBL/GenBank/DDBJ whole genome shotgun (WGS) entry which is preliminary data.</text>
</comment>
<protein>
    <submittedName>
        <fullName evidence="1">7579_t:CDS:1</fullName>
    </submittedName>
</protein>
<reference evidence="1" key="1">
    <citation type="submission" date="2021-06" db="EMBL/GenBank/DDBJ databases">
        <authorList>
            <person name="Kallberg Y."/>
            <person name="Tangrot J."/>
            <person name="Rosling A."/>
        </authorList>
    </citation>
    <scope>NUCLEOTIDE SEQUENCE</scope>
    <source>
        <strain evidence="1">FL966</strain>
    </source>
</reference>
<name>A0A9N9ESX6_9GLOM</name>
<dbReference type="EMBL" id="CAJVQA010009724">
    <property type="protein sequence ID" value="CAG8688972.1"/>
    <property type="molecule type" value="Genomic_DNA"/>
</dbReference>
<dbReference type="AlphaFoldDB" id="A0A9N9ESX6"/>
<organism evidence="1 2">
    <name type="scientific">Cetraspora pellucida</name>
    <dbReference type="NCBI Taxonomy" id="1433469"/>
    <lineage>
        <taxon>Eukaryota</taxon>
        <taxon>Fungi</taxon>
        <taxon>Fungi incertae sedis</taxon>
        <taxon>Mucoromycota</taxon>
        <taxon>Glomeromycotina</taxon>
        <taxon>Glomeromycetes</taxon>
        <taxon>Diversisporales</taxon>
        <taxon>Gigasporaceae</taxon>
        <taxon>Cetraspora</taxon>
    </lineage>
</organism>
<proteinExistence type="predicted"/>
<evidence type="ECO:0000313" key="2">
    <source>
        <dbReference type="Proteomes" id="UP000789759"/>
    </source>
</evidence>